<comment type="caution">
    <text evidence="5">The sequence shown here is derived from an EMBL/GenBank/DDBJ whole genome shotgun (WGS) entry which is preliminary data.</text>
</comment>
<dbReference type="SUPFAM" id="SSF51126">
    <property type="entry name" value="Pectin lyase-like"/>
    <property type="match status" value="1"/>
</dbReference>
<evidence type="ECO:0000256" key="1">
    <source>
        <dbReference type="ARBA" id="ARBA00023239"/>
    </source>
</evidence>
<sequence length="464" mass="50643">MERKTKLFRKVAVVCMMLSVILLWGSCQKTGEAPMQMQDSTAAQTAALTTATTATPTVYTVNLSGLRSDGGYAYQIGYILSVSGDSNTNEKASTMRLYENGVELKPAHSYHSDIRQYGKGAFSHWGTSLYFSASDNSNPKTNGRKYTYTLGTTSTSSSTAPVTTTLPATTTVPGLIGYAMVNGTTTGGAGGKSITVTTLEGLRSAVKGNTPKIVYISGAIKSSGDDLIYVGSNTSIIGKPYASVEGLTLFMETVSNVIVQDLRLKNYVYDAGVMVKYQSHHIWVDHCEFSCDRSRWGYWGKDIAITRESDYVTVSYCKFHDNNLSVLIGVDSPDKGTLHVTMHHNYWYNISEREPALVYGTVHLFNNYHLNNGSYSIGLRYGGIVRTDNDFFENGHKPITTNLDGETPGYISGLSTDIFKNCQPNDITTALSSWIPSYSYKQYLHAAKDVPAIVTAATGPRAIH</sequence>
<dbReference type="Gene3D" id="2.160.20.10">
    <property type="entry name" value="Single-stranded right-handed beta-helix, Pectin lyase-like"/>
    <property type="match status" value="1"/>
</dbReference>
<evidence type="ECO:0000256" key="3">
    <source>
        <dbReference type="SAM" id="SignalP"/>
    </source>
</evidence>
<feature type="chain" id="PRO_5046864769" evidence="3">
    <location>
        <begin position="26"/>
        <end position="464"/>
    </location>
</feature>
<dbReference type="InterPro" id="IPR011050">
    <property type="entry name" value="Pectin_lyase_fold/virulence"/>
</dbReference>
<keyword evidence="3" id="KW-0732">Signal</keyword>
<evidence type="ECO:0000313" key="5">
    <source>
        <dbReference type="EMBL" id="MDR6940226.1"/>
    </source>
</evidence>
<keyword evidence="6" id="KW-1185">Reference proteome</keyword>
<proteinExistence type="inferred from homology"/>
<dbReference type="PANTHER" id="PTHR31683:SF18">
    <property type="entry name" value="PECTATE LYASE 21-RELATED"/>
    <property type="match status" value="1"/>
</dbReference>
<dbReference type="GO" id="GO:0016829">
    <property type="term" value="F:lyase activity"/>
    <property type="evidence" value="ECO:0007669"/>
    <property type="project" value="UniProtKB-KW"/>
</dbReference>
<dbReference type="PANTHER" id="PTHR31683">
    <property type="entry name" value="PECTATE LYASE 18-RELATED"/>
    <property type="match status" value="1"/>
</dbReference>
<dbReference type="RefSeq" id="WP_310090620.1">
    <property type="nucleotide sequence ID" value="NZ_JAVDUU010000001.1"/>
</dbReference>
<evidence type="ECO:0000259" key="4">
    <source>
        <dbReference type="SMART" id="SM00656"/>
    </source>
</evidence>
<dbReference type="InterPro" id="IPR002022">
    <property type="entry name" value="Pec_lyase"/>
</dbReference>
<organism evidence="5 6">
    <name type="scientific">Mucilaginibacter pocheonensis</name>
    <dbReference type="NCBI Taxonomy" id="398050"/>
    <lineage>
        <taxon>Bacteria</taxon>
        <taxon>Pseudomonadati</taxon>
        <taxon>Bacteroidota</taxon>
        <taxon>Sphingobacteriia</taxon>
        <taxon>Sphingobacteriales</taxon>
        <taxon>Sphingobacteriaceae</taxon>
        <taxon>Mucilaginibacter</taxon>
    </lineage>
</organism>
<accession>A0ABU1T4Q2</accession>
<evidence type="ECO:0000256" key="2">
    <source>
        <dbReference type="RuleBase" id="RU361173"/>
    </source>
</evidence>
<name>A0ABU1T4Q2_9SPHI</name>
<reference evidence="5 6" key="1">
    <citation type="submission" date="2023-07" db="EMBL/GenBank/DDBJ databases">
        <title>Sorghum-associated microbial communities from plants grown in Nebraska, USA.</title>
        <authorList>
            <person name="Schachtman D."/>
        </authorList>
    </citation>
    <scope>NUCLEOTIDE SEQUENCE [LARGE SCALE GENOMIC DNA]</scope>
    <source>
        <strain evidence="5 6">3262</strain>
    </source>
</reference>
<gene>
    <name evidence="5" type="ORF">J2W55_000054</name>
</gene>
<keyword evidence="1 2" id="KW-0456">Lyase</keyword>
<dbReference type="Proteomes" id="UP001247620">
    <property type="component" value="Unassembled WGS sequence"/>
</dbReference>
<dbReference type="PROSITE" id="PS51257">
    <property type="entry name" value="PROKAR_LIPOPROTEIN"/>
    <property type="match status" value="1"/>
</dbReference>
<dbReference type="Pfam" id="PF00544">
    <property type="entry name" value="Pectate_lyase_4"/>
    <property type="match status" value="1"/>
</dbReference>
<keyword evidence="2" id="KW-0624">Polysaccharide degradation</keyword>
<dbReference type="InterPro" id="IPR012334">
    <property type="entry name" value="Pectin_lyas_fold"/>
</dbReference>
<keyword evidence="2" id="KW-0119">Carbohydrate metabolism</keyword>
<feature type="signal peptide" evidence="3">
    <location>
        <begin position="1"/>
        <end position="25"/>
    </location>
</feature>
<comment type="similarity">
    <text evidence="2">Belongs to the polysaccharide lyase 1 family.</text>
</comment>
<protein>
    <submittedName>
        <fullName evidence="5">Pectate lyase</fullName>
    </submittedName>
</protein>
<dbReference type="EMBL" id="JAVDUU010000001">
    <property type="protein sequence ID" value="MDR6940226.1"/>
    <property type="molecule type" value="Genomic_DNA"/>
</dbReference>
<keyword evidence="2" id="KW-0964">Secreted</keyword>
<comment type="subcellular location">
    <subcellularLocation>
        <location evidence="2">Secreted</location>
    </subcellularLocation>
</comment>
<dbReference type="InterPro" id="IPR045032">
    <property type="entry name" value="PEL"/>
</dbReference>
<evidence type="ECO:0000313" key="6">
    <source>
        <dbReference type="Proteomes" id="UP001247620"/>
    </source>
</evidence>
<feature type="domain" description="Pectate lyase" evidence="4">
    <location>
        <begin position="189"/>
        <end position="398"/>
    </location>
</feature>
<dbReference type="SMART" id="SM00656">
    <property type="entry name" value="Amb_all"/>
    <property type="match status" value="1"/>
</dbReference>